<feature type="domain" description="RES" evidence="1">
    <location>
        <begin position="83"/>
        <end position="279"/>
    </location>
</feature>
<comment type="caution">
    <text evidence="2">The sequence shown here is derived from an EMBL/GenBank/DDBJ whole genome shotgun (WGS) entry which is preliminary data.</text>
</comment>
<reference evidence="2" key="1">
    <citation type="submission" date="2022-08" db="EMBL/GenBank/DDBJ databases">
        <title>Genomic analyses of the natural microbiome of Caenorhabditis elegans.</title>
        <authorList>
            <person name="Samuel B."/>
        </authorList>
    </citation>
    <scope>NUCLEOTIDE SEQUENCE</scope>
    <source>
        <strain evidence="2">BIGb0277</strain>
    </source>
</reference>
<evidence type="ECO:0000313" key="3">
    <source>
        <dbReference type="Proteomes" id="UP001320691"/>
    </source>
</evidence>
<organism evidence="2 3">
    <name type="scientific">Stenotrophomonas rhizophila</name>
    <dbReference type="NCBI Taxonomy" id="216778"/>
    <lineage>
        <taxon>Bacteria</taxon>
        <taxon>Pseudomonadati</taxon>
        <taxon>Pseudomonadota</taxon>
        <taxon>Gammaproteobacteria</taxon>
        <taxon>Lysobacterales</taxon>
        <taxon>Lysobacteraceae</taxon>
        <taxon>Stenotrophomonas</taxon>
    </lineage>
</organism>
<dbReference type="Proteomes" id="UP001320691">
    <property type="component" value="Unassembled WGS sequence"/>
</dbReference>
<evidence type="ECO:0000259" key="1">
    <source>
        <dbReference type="Pfam" id="PF08808"/>
    </source>
</evidence>
<gene>
    <name evidence="2" type="ORF">M2412_000938</name>
</gene>
<evidence type="ECO:0000313" key="2">
    <source>
        <dbReference type="EMBL" id="MCS4278971.1"/>
    </source>
</evidence>
<dbReference type="InterPro" id="IPR014914">
    <property type="entry name" value="RES_dom"/>
</dbReference>
<name>A0AAW5PG58_9GAMM</name>
<accession>A0AAW5PG58</accession>
<dbReference type="Pfam" id="PF08808">
    <property type="entry name" value="RES"/>
    <property type="match status" value="1"/>
</dbReference>
<dbReference type="AlphaFoldDB" id="A0AAW5PG58"/>
<dbReference type="EMBL" id="JANUEK010000002">
    <property type="protein sequence ID" value="MCS4278971.1"/>
    <property type="molecule type" value="Genomic_DNA"/>
</dbReference>
<proteinExistence type="predicted"/>
<protein>
    <recommendedName>
        <fullName evidence="1">RES domain-containing protein</fullName>
    </recommendedName>
</protein>
<sequence length="323" mass="36578">MARRSKQPVPLHGVPNDFPATIHVLDRFSESDLEVWKKRSRELDDLHDALYHGLEGERLRRRDQLIDALNSKPAPAFEFHSWARMVQYRYSSDPLSAAGSVRSIGGRFNIGNDCDESGAAVIFPALYIGDSHETAFRECYQSSSEKMKATGLTAAEMSLRKSDTTVRIHGRIERVFDVRNIENLRPVAKILAKFTVPDELVRLAKVLRLGKPESLLIRTPSRLQTNLQDVNWRAWPVQFGLPSPSQRFGLMLKWAGYEGVLFRSSKQPGSTCLAVFPDNICSNRSFVELQDDFPPSVVHSRMDISTAPTLCGWEYVREKDRCA</sequence>